<dbReference type="STRING" id="1400863.BN873_410010"/>
<dbReference type="PROSITE" id="PS51257">
    <property type="entry name" value="PROKAR_LIPOPROTEIN"/>
    <property type="match status" value="1"/>
</dbReference>
<feature type="chain" id="PRO_5004880137" description="DUF2844 domain-containing protein" evidence="1">
    <location>
        <begin position="32"/>
        <end position="160"/>
    </location>
</feature>
<proteinExistence type="predicted"/>
<dbReference type="InterPro" id="IPR021267">
    <property type="entry name" value="DUF2844"/>
</dbReference>
<evidence type="ECO:0000313" key="2">
    <source>
        <dbReference type="EMBL" id="CDI03163.1"/>
    </source>
</evidence>
<accession>W6MDN3</accession>
<name>W6MDN3_9GAMM</name>
<dbReference type="EMBL" id="CBTJ020000049">
    <property type="protein sequence ID" value="CDI03163.1"/>
    <property type="molecule type" value="Genomic_DNA"/>
</dbReference>
<evidence type="ECO:0000256" key="1">
    <source>
        <dbReference type="SAM" id="SignalP"/>
    </source>
</evidence>
<dbReference type="Proteomes" id="UP000035760">
    <property type="component" value="Unassembled WGS sequence"/>
</dbReference>
<keyword evidence="1" id="KW-0732">Signal</keyword>
<dbReference type="RefSeq" id="WP_048673703.1">
    <property type="nucleotide sequence ID" value="NZ_CBTJ020000049.1"/>
</dbReference>
<gene>
    <name evidence="2" type="ORF">BN873_410010</name>
</gene>
<evidence type="ECO:0000313" key="3">
    <source>
        <dbReference type="Proteomes" id="UP000035760"/>
    </source>
</evidence>
<feature type="signal peptide" evidence="1">
    <location>
        <begin position="1"/>
        <end position="31"/>
    </location>
</feature>
<reference evidence="2" key="2">
    <citation type="submission" date="2014-03" db="EMBL/GenBank/DDBJ databases">
        <title>Candidatus Competibacter-lineage genomes retrieved from metagenomes reveal functional metabolic diversity.</title>
        <authorList>
            <person name="McIlroy S.J."/>
            <person name="Albertsen M."/>
            <person name="Andresen E.K."/>
            <person name="Saunders A.M."/>
            <person name="Kristiansen R."/>
            <person name="Stokholm-Bjerregaard M."/>
            <person name="Nielsen K.L."/>
            <person name="Nielsen P.H."/>
        </authorList>
    </citation>
    <scope>NUCLEOTIDE SEQUENCE</scope>
    <source>
        <strain evidence="2">Run_A_D11</strain>
    </source>
</reference>
<keyword evidence="3" id="KW-1185">Reference proteome</keyword>
<comment type="caution">
    <text evidence="2">The sequence shown here is derived from an EMBL/GenBank/DDBJ whole genome shotgun (WGS) entry which is preliminary data.</text>
</comment>
<dbReference type="OrthoDB" id="7561239at2"/>
<evidence type="ECO:0008006" key="4">
    <source>
        <dbReference type="Google" id="ProtNLM"/>
    </source>
</evidence>
<dbReference type="Pfam" id="PF11005">
    <property type="entry name" value="DUF2844"/>
    <property type="match status" value="1"/>
</dbReference>
<reference evidence="2" key="1">
    <citation type="submission" date="2013-07" db="EMBL/GenBank/DDBJ databases">
        <authorList>
            <person name="McIlroy S."/>
        </authorList>
    </citation>
    <scope>NUCLEOTIDE SEQUENCE [LARGE SCALE GENOMIC DNA]</scope>
    <source>
        <strain evidence="2">Run_A_D11</strain>
    </source>
</reference>
<organism evidence="2 3">
    <name type="scientific">Candidatus Competibacter denitrificans Run_A_D11</name>
    <dbReference type="NCBI Taxonomy" id="1400863"/>
    <lineage>
        <taxon>Bacteria</taxon>
        <taxon>Pseudomonadati</taxon>
        <taxon>Pseudomonadota</taxon>
        <taxon>Gammaproteobacteria</taxon>
        <taxon>Candidatus Competibacteraceae</taxon>
        <taxon>Candidatus Competibacter</taxon>
    </lineage>
</organism>
<protein>
    <recommendedName>
        <fullName evidence="4">DUF2844 domain-containing protein</fullName>
    </recommendedName>
</protein>
<dbReference type="AlphaFoldDB" id="W6MDN3"/>
<sequence length="160" mass="17105">MVKRSSPQLAAACSLMVACVVGATVSGSAHAELGGTVASVESDAAHLKGVVRLAPAQAYTLHEIEAATGHIVREYAADDGKIFGVGWEGPTVPDLRQLLGEQYFTKFQQAVAKRQSHRRGPVVIETSDFVFEQTGRLRDFRGRAYLPRAVPSGVGIGMIR</sequence>